<protein>
    <submittedName>
        <fullName evidence="2">Uncharacterized protein</fullName>
    </submittedName>
</protein>
<keyword evidence="3" id="KW-1185">Reference proteome</keyword>
<dbReference type="RefSeq" id="XP_043152834.1">
    <property type="nucleotide sequence ID" value="XM_043296899.1"/>
</dbReference>
<proteinExistence type="predicted"/>
<dbReference type="GeneID" id="66999203"/>
<dbReference type="AlphaFoldDB" id="A0A9P3EPV4"/>
<name>A0A9P3EPV4_9EURO</name>
<keyword evidence="1" id="KW-0732">Signal</keyword>
<feature type="signal peptide" evidence="1">
    <location>
        <begin position="1"/>
        <end position="25"/>
    </location>
</feature>
<gene>
    <name evidence="2" type="ORF">Asppvi_000590</name>
</gene>
<reference evidence="2 3" key="1">
    <citation type="submission" date="2018-10" db="EMBL/GenBank/DDBJ databases">
        <title>Pan-genome distribution and transcriptional activeness of fungal secondary metabolism genes in Aspergillus section Fumigati.</title>
        <authorList>
            <person name="Takahashi H."/>
            <person name="Umemura M."/>
            <person name="Ninomiya A."/>
            <person name="Kusuya Y."/>
            <person name="Urayama S."/>
            <person name="Shimizu M."/>
            <person name="Watanabe A."/>
            <person name="Kamei K."/>
            <person name="Yaguchi T."/>
            <person name="Hagiwara D."/>
        </authorList>
    </citation>
    <scope>NUCLEOTIDE SEQUENCE [LARGE SCALE GENOMIC DNA]</scope>
    <source>
        <strain evidence="2 3">IFM 55266</strain>
    </source>
</reference>
<feature type="chain" id="PRO_5040358789" evidence="1">
    <location>
        <begin position="26"/>
        <end position="89"/>
    </location>
</feature>
<dbReference type="Proteomes" id="UP001043456">
    <property type="component" value="Unassembled WGS sequence"/>
</dbReference>
<comment type="caution">
    <text evidence="2">The sequence shown here is derived from an EMBL/GenBank/DDBJ whole genome shotgun (WGS) entry which is preliminary data.</text>
</comment>
<evidence type="ECO:0000313" key="2">
    <source>
        <dbReference type="EMBL" id="GIJ82087.1"/>
    </source>
</evidence>
<evidence type="ECO:0000313" key="3">
    <source>
        <dbReference type="Proteomes" id="UP001043456"/>
    </source>
</evidence>
<organism evidence="2 3">
    <name type="scientific">Aspergillus pseudoviridinutans</name>
    <dbReference type="NCBI Taxonomy" id="1517512"/>
    <lineage>
        <taxon>Eukaryota</taxon>
        <taxon>Fungi</taxon>
        <taxon>Dikarya</taxon>
        <taxon>Ascomycota</taxon>
        <taxon>Pezizomycotina</taxon>
        <taxon>Eurotiomycetes</taxon>
        <taxon>Eurotiomycetidae</taxon>
        <taxon>Eurotiales</taxon>
        <taxon>Aspergillaceae</taxon>
        <taxon>Aspergillus</taxon>
        <taxon>Aspergillus subgen. Fumigati</taxon>
    </lineage>
</organism>
<sequence>MPAVQRHTILQMATLVSILMHSLSAGEDPFGIVRRDLHRMDALLREIPKVEDKDAWSAAEPTGVPEDFPDCTCRRWRSSMKGRSQIVSA</sequence>
<dbReference type="EMBL" id="BHVY01000001">
    <property type="protein sequence ID" value="GIJ82087.1"/>
    <property type="molecule type" value="Genomic_DNA"/>
</dbReference>
<accession>A0A9P3EPV4</accession>
<evidence type="ECO:0000256" key="1">
    <source>
        <dbReference type="SAM" id="SignalP"/>
    </source>
</evidence>